<dbReference type="Proteomes" id="UP001499909">
    <property type="component" value="Unassembled WGS sequence"/>
</dbReference>
<organism evidence="1 2">
    <name type="scientific">Hymenobacter algoricola</name>
    <dbReference type="NCBI Taxonomy" id="486267"/>
    <lineage>
        <taxon>Bacteria</taxon>
        <taxon>Pseudomonadati</taxon>
        <taxon>Bacteroidota</taxon>
        <taxon>Cytophagia</taxon>
        <taxon>Cytophagales</taxon>
        <taxon>Hymenobacteraceae</taxon>
        <taxon>Hymenobacter</taxon>
    </lineage>
</organism>
<evidence type="ECO:0008006" key="3">
    <source>
        <dbReference type="Google" id="ProtNLM"/>
    </source>
</evidence>
<accession>A0ABP7M8N4</accession>
<dbReference type="EMBL" id="BAABDH010000002">
    <property type="protein sequence ID" value="GAA3917671.1"/>
    <property type="molecule type" value="Genomic_DNA"/>
</dbReference>
<evidence type="ECO:0000313" key="2">
    <source>
        <dbReference type="Proteomes" id="UP001499909"/>
    </source>
</evidence>
<sequence length="96" mass="10625">MARRFGVSRSFVKDLLRQQAATGSLAPKPATGGRARYLDAAAQAWLVAYVGQHADATLAELNQAWQAQGGRPVGQTCLWQALHEQHLRRKKKPPRH</sequence>
<dbReference type="InterPro" id="IPR009057">
    <property type="entry name" value="Homeodomain-like_sf"/>
</dbReference>
<evidence type="ECO:0000313" key="1">
    <source>
        <dbReference type="EMBL" id="GAA3917671.1"/>
    </source>
</evidence>
<comment type="caution">
    <text evidence="1">The sequence shown here is derived from an EMBL/GenBank/DDBJ whole genome shotgun (WGS) entry which is preliminary data.</text>
</comment>
<name>A0ABP7M8N4_9BACT</name>
<proteinExistence type="predicted"/>
<reference evidence="2" key="1">
    <citation type="journal article" date="2019" name="Int. J. Syst. Evol. Microbiol.">
        <title>The Global Catalogue of Microorganisms (GCM) 10K type strain sequencing project: providing services to taxonomists for standard genome sequencing and annotation.</title>
        <authorList>
            <consortium name="The Broad Institute Genomics Platform"/>
            <consortium name="The Broad Institute Genome Sequencing Center for Infectious Disease"/>
            <person name="Wu L."/>
            <person name="Ma J."/>
        </authorList>
    </citation>
    <scope>NUCLEOTIDE SEQUENCE [LARGE SCALE GENOMIC DNA]</scope>
    <source>
        <strain evidence="2">JCM 17214</strain>
    </source>
</reference>
<gene>
    <name evidence="1" type="ORF">GCM10022406_00530</name>
</gene>
<dbReference type="SUPFAM" id="SSF46689">
    <property type="entry name" value="Homeodomain-like"/>
    <property type="match status" value="1"/>
</dbReference>
<protein>
    <recommendedName>
        <fullName evidence="3">Transposase</fullName>
    </recommendedName>
</protein>
<keyword evidence="2" id="KW-1185">Reference proteome</keyword>